<evidence type="ECO:0000313" key="4">
    <source>
        <dbReference type="Proteomes" id="UP000032261"/>
    </source>
</evidence>
<dbReference type="KEGG" id="ude:JM47_02025"/>
<dbReference type="Proteomes" id="UP000032261">
    <property type="component" value="Chromosome"/>
</dbReference>
<dbReference type="REBASE" id="106643">
    <property type="entry name" value="Udi49782GmrSDP"/>
</dbReference>
<gene>
    <name evidence="3" type="ORF">JM47_02025</name>
</gene>
<dbReference type="RefSeq" id="WP_208894770.1">
    <property type="nucleotide sequence ID" value="NZ_CP009770.1"/>
</dbReference>
<name>A0A0C5RBZ7_9BACT</name>
<feature type="domain" description="GmrSD restriction endonucleases N-terminal" evidence="1">
    <location>
        <begin position="15"/>
        <end position="229"/>
    </location>
</feature>
<reference evidence="3 4" key="1">
    <citation type="journal article" date="2015" name="Genome Announc.">
        <title>Genome Sequence of Ureaplasma diversum Strain ATCC 49782.</title>
        <authorList>
            <person name="Marques L.M."/>
            <person name="Guimaraes A.M."/>
            <person name="Martins H.B."/>
            <person name="Rezende I.S."/>
            <person name="Barbosa M.S."/>
            <person name="Campos G.B."/>
            <person name="do Nascimento N.C."/>
            <person name="Dos Santos A.P."/>
            <person name="Amorim A.T."/>
            <person name="Santos V.M."/>
            <person name="Messick J.B."/>
            <person name="Timenetsky J."/>
        </authorList>
    </citation>
    <scope>NUCLEOTIDE SEQUENCE [LARGE SCALE GENOMIC DNA]</scope>
    <source>
        <strain evidence="3 4">ATCC 49782</strain>
    </source>
</reference>
<dbReference type="AlphaFoldDB" id="A0A0C5RBZ7"/>
<dbReference type="Pfam" id="PF07510">
    <property type="entry name" value="GmrSD_C"/>
    <property type="match status" value="1"/>
</dbReference>
<dbReference type="InterPro" id="IPR011089">
    <property type="entry name" value="GmrSD_C"/>
</dbReference>
<evidence type="ECO:0000259" key="2">
    <source>
        <dbReference type="Pfam" id="PF07510"/>
    </source>
</evidence>
<dbReference type="InterPro" id="IPR004919">
    <property type="entry name" value="GmrSD_N"/>
</dbReference>
<dbReference type="HOGENOM" id="CLU_011736_2_0_14"/>
<dbReference type="PATRIC" id="fig|42094.4.peg.397"/>
<evidence type="ECO:0000313" key="3">
    <source>
        <dbReference type="EMBL" id="AJQ45366.1"/>
    </source>
</evidence>
<evidence type="ECO:0008006" key="5">
    <source>
        <dbReference type="Google" id="ProtNLM"/>
    </source>
</evidence>
<evidence type="ECO:0000259" key="1">
    <source>
        <dbReference type="Pfam" id="PF03235"/>
    </source>
</evidence>
<dbReference type="Pfam" id="PF03235">
    <property type="entry name" value="GmrSD_N"/>
    <property type="match status" value="1"/>
</dbReference>
<feature type="domain" description="GmrSD restriction endonucleases C-terminal" evidence="2">
    <location>
        <begin position="430"/>
        <end position="560"/>
    </location>
</feature>
<organism evidence="3 4">
    <name type="scientific">Ureaplasma diversum</name>
    <dbReference type="NCBI Taxonomy" id="42094"/>
    <lineage>
        <taxon>Bacteria</taxon>
        <taxon>Bacillati</taxon>
        <taxon>Mycoplasmatota</taxon>
        <taxon>Mycoplasmoidales</taxon>
        <taxon>Mycoplasmoidaceae</taxon>
        <taxon>Ureaplasma</taxon>
    </lineage>
</organism>
<dbReference type="PANTHER" id="PTHR35149:SF1">
    <property type="entry name" value="DUF5655 DOMAIN-CONTAINING PROTEIN"/>
    <property type="match status" value="1"/>
</dbReference>
<dbReference type="PANTHER" id="PTHR35149">
    <property type="entry name" value="SLL5132 PROTEIN"/>
    <property type="match status" value="1"/>
</dbReference>
<sequence length="571" mass="67785">MNSKFQSPVRVGLLDFLKDSINAQLIVPIYQRNYTWLEDKEVKQYLRDLEDILISNCSNHFLGIIIYLDIPLDHSKREFSIIDGQQRITTTFLTLYAIKAILKQTNNQNSNINLEPYLYTNCFINKDNQAKLKPQVADDNVYQLIVEDKIDEIDDKKSQVYKNYCYILDYIKKLVNKHSIETIINALNKLHIVCIPLSQNYDNPQKIFESINSTGMHLELSDLIKNYLLMDLDSEKQDKFYTLYWEQILRLLDHKKDKLETFFRLFLHANDNKKYDQNVIYQQFVLWCTEFEKKRNREDSFKEIIKYIKHYAQIHVQKLSTLVNELQPFINDYRQIKNDCATYLLMSFFDLFTNNKINKKQLSELIRIVNNYLIRRAFCGLDIANLYQFFSSVHSKINQQKNNSYSNIVSLLKKLLFTDNKTKNAHSPTNLELSNYITNANMYRHKNILRLFFDKLEHNENPAPVNLDNLSIEHIAPKNHSTWWLNHFNTDKDTYNAQINRLGNLTLASRVDNNKMGNNDWKSKKKILEKTKHLKINAEILKQNSWTTDQIDQRTNQLIQAIITFFSYEKD</sequence>
<dbReference type="EMBL" id="CP009770">
    <property type="protein sequence ID" value="AJQ45366.1"/>
    <property type="molecule type" value="Genomic_DNA"/>
</dbReference>
<protein>
    <recommendedName>
        <fullName evidence="5">DUF262 domain-containing protein</fullName>
    </recommendedName>
</protein>
<accession>A0A0C5RBZ7</accession>
<proteinExistence type="predicted"/>